<dbReference type="RefSeq" id="WP_210846281.1">
    <property type="nucleotide sequence ID" value="NZ_JAGKON010000013.1"/>
</dbReference>
<gene>
    <name evidence="1" type="ORF">J7S78_13855</name>
</gene>
<evidence type="ECO:0000313" key="2">
    <source>
        <dbReference type="Proteomes" id="UP000673434"/>
    </source>
</evidence>
<sequence length="194" mass="21995">MTVQISSVLTVQKKELDERAIIQKIEDECLSSGFDVTTVRIMVNFIDHMLEQYSEKLAVPPGEIIQALESIRSYSAPNFYQEANLPDLDDVTIYETLTDFRNAIPSQKFRCPSCGGVSNSAYDCDAIKATKEHPDGVVCGWKSYGLFRTINKGARILILSDFLTKPVVHEIFMPLDIEECEKKRKEEEAENEHL</sequence>
<comment type="caution">
    <text evidence="1">The sequence shown here is derived from an EMBL/GenBank/DDBJ whole genome shotgun (WGS) entry which is preliminary data.</text>
</comment>
<protein>
    <submittedName>
        <fullName evidence="1">Uncharacterized protein</fullName>
    </submittedName>
</protein>
<keyword evidence="2" id="KW-1185">Reference proteome</keyword>
<dbReference type="Proteomes" id="UP000673434">
    <property type="component" value="Unassembled WGS sequence"/>
</dbReference>
<evidence type="ECO:0000313" key="1">
    <source>
        <dbReference type="EMBL" id="MBQ0600878.1"/>
    </source>
</evidence>
<dbReference type="EMBL" id="JAGKON010000013">
    <property type="protein sequence ID" value="MBQ0600878.1"/>
    <property type="molecule type" value="Genomic_DNA"/>
</dbReference>
<dbReference type="AlphaFoldDB" id="A0AAP2BIK3"/>
<organism evidence="1 2">
    <name type="scientific">Klebsiella oxytoca</name>
    <dbReference type="NCBI Taxonomy" id="571"/>
    <lineage>
        <taxon>Bacteria</taxon>
        <taxon>Pseudomonadati</taxon>
        <taxon>Pseudomonadota</taxon>
        <taxon>Gammaproteobacteria</taxon>
        <taxon>Enterobacterales</taxon>
        <taxon>Enterobacteriaceae</taxon>
        <taxon>Klebsiella/Raoultella group</taxon>
        <taxon>Klebsiella</taxon>
    </lineage>
</organism>
<proteinExistence type="predicted"/>
<name>A0AAP2BIK3_KLEOX</name>
<accession>A0AAP2BIK3</accession>
<reference evidence="1 2" key="1">
    <citation type="submission" date="2021-03" db="EMBL/GenBank/DDBJ databases">
        <authorList>
            <person name="Stanton E."/>
        </authorList>
    </citation>
    <scope>NUCLEOTIDE SEQUENCE [LARGE SCALE GENOMIC DNA]</scope>
    <source>
        <strain evidence="1 2">2020EL-00037</strain>
    </source>
</reference>